<proteinExistence type="predicted"/>
<reference evidence="2 3" key="1">
    <citation type="submission" date="2024-06" db="EMBL/GenBank/DDBJ databases">
        <title>The Natural Products Discovery Center: Release of the First 8490 Sequenced Strains for Exploring Actinobacteria Biosynthetic Diversity.</title>
        <authorList>
            <person name="Kalkreuter E."/>
            <person name="Kautsar S.A."/>
            <person name="Yang D."/>
            <person name="Bader C.D."/>
            <person name="Teijaro C.N."/>
            <person name="Fluegel L."/>
            <person name="Davis C.M."/>
            <person name="Simpson J.R."/>
            <person name="Lauterbach L."/>
            <person name="Steele A.D."/>
            <person name="Gui C."/>
            <person name="Meng S."/>
            <person name="Li G."/>
            <person name="Viehrig K."/>
            <person name="Ye F."/>
            <person name="Su P."/>
            <person name="Kiefer A.F."/>
            <person name="Nichols A."/>
            <person name="Cepeda A.J."/>
            <person name="Yan W."/>
            <person name="Fan B."/>
            <person name="Jiang Y."/>
            <person name="Adhikari A."/>
            <person name="Zheng C.-J."/>
            <person name="Schuster L."/>
            <person name="Cowan T.M."/>
            <person name="Smanski M.J."/>
            <person name="Chevrette M.G."/>
            <person name="De Carvalho L.P.S."/>
            <person name="Shen B."/>
        </authorList>
    </citation>
    <scope>NUCLEOTIDE SEQUENCE [LARGE SCALE GENOMIC DNA]</scope>
    <source>
        <strain evidence="2 3">NPDC050100</strain>
    </source>
</reference>
<dbReference type="EMBL" id="JBFALK010000015">
    <property type="protein sequence ID" value="MEV0972082.1"/>
    <property type="molecule type" value="Genomic_DNA"/>
</dbReference>
<accession>A0ABV3GKP5</accession>
<keyword evidence="1" id="KW-0472">Membrane</keyword>
<gene>
    <name evidence="2" type="ORF">AB0I59_26075</name>
</gene>
<evidence type="ECO:0000313" key="3">
    <source>
        <dbReference type="Proteomes" id="UP001551675"/>
    </source>
</evidence>
<dbReference type="RefSeq" id="WP_358136889.1">
    <property type="nucleotide sequence ID" value="NZ_JBFALK010000015.1"/>
</dbReference>
<dbReference type="Proteomes" id="UP001551675">
    <property type="component" value="Unassembled WGS sequence"/>
</dbReference>
<keyword evidence="1" id="KW-1133">Transmembrane helix</keyword>
<keyword evidence="3" id="KW-1185">Reference proteome</keyword>
<comment type="caution">
    <text evidence="2">The sequence shown here is derived from an EMBL/GenBank/DDBJ whole genome shotgun (WGS) entry which is preliminary data.</text>
</comment>
<name>A0ABV3GKP5_MICGL</name>
<keyword evidence="1" id="KW-0812">Transmembrane</keyword>
<feature type="transmembrane region" description="Helical" evidence="1">
    <location>
        <begin position="36"/>
        <end position="55"/>
    </location>
</feature>
<protein>
    <submittedName>
        <fullName evidence="2">Uncharacterized protein</fullName>
    </submittedName>
</protein>
<sequence length="79" mass="8441">MPFFSAPIRVKVLNVEPAWNPTPPPCAASATRLYEISFLAVLLPYGLLAAMALIAPVPGWTSAWEATGSSEACTYFLIA</sequence>
<evidence type="ECO:0000313" key="2">
    <source>
        <dbReference type="EMBL" id="MEV0972082.1"/>
    </source>
</evidence>
<organism evidence="2 3">
    <name type="scientific">Microtetraspora glauca</name>
    <dbReference type="NCBI Taxonomy" id="1996"/>
    <lineage>
        <taxon>Bacteria</taxon>
        <taxon>Bacillati</taxon>
        <taxon>Actinomycetota</taxon>
        <taxon>Actinomycetes</taxon>
        <taxon>Streptosporangiales</taxon>
        <taxon>Streptosporangiaceae</taxon>
        <taxon>Microtetraspora</taxon>
    </lineage>
</organism>
<evidence type="ECO:0000256" key="1">
    <source>
        <dbReference type="SAM" id="Phobius"/>
    </source>
</evidence>